<dbReference type="InterPro" id="IPR005122">
    <property type="entry name" value="Uracil-DNA_glycosylase-like"/>
</dbReference>
<evidence type="ECO:0000313" key="2">
    <source>
        <dbReference type="EMBL" id="AEV67591.1"/>
    </source>
</evidence>
<dbReference type="NCBIfam" id="TIGR04274">
    <property type="entry name" value="hypoxanDNAglyco"/>
    <property type="match status" value="1"/>
</dbReference>
<sequence>MINSFEPIVNKNCKILILGTMPGVQSLKRHEYYGNDRNAFWKIIFSLFQQKLSNDYEQKKEFLLKNRIALWDVLKACNREGSLDNDIKDPIPNNFASFFKQYPNIETVYFNGEPAEKFYRRLVGVKNSDIFFHRLPSTSPSNAVKFEEKLKYWKPILLMLKGIQSCDIESIEVFLDYSCELKINIKKMNGFYVTEDTENNLIGKRNLAFSEKALIQFIHRLYENRVFSWEKSNKPEVEKVGGPNWRVKITCMDAVYAYTGSNKYPRQWKDFCKSVQSLIEEPFG</sequence>
<dbReference type="InterPro" id="IPR026353">
    <property type="entry name" value="Hypoxan-DNA_Glyclase"/>
</dbReference>
<dbReference type="HOGENOM" id="CLU_978981_0_0_9"/>
<dbReference type="KEGG" id="ccl:Clocl_0913"/>
<feature type="domain" description="Uracil-DNA glycosylase-like" evidence="1">
    <location>
        <begin position="9"/>
        <end position="153"/>
    </location>
</feature>
<dbReference type="Proteomes" id="UP000005435">
    <property type="component" value="Chromosome"/>
</dbReference>
<dbReference type="EMBL" id="CP003065">
    <property type="protein sequence ID" value="AEV67591.1"/>
    <property type="molecule type" value="Genomic_DNA"/>
</dbReference>
<dbReference type="Gene3D" id="3.40.470.10">
    <property type="entry name" value="Uracil-DNA glycosylase-like domain"/>
    <property type="match status" value="1"/>
</dbReference>
<keyword evidence="2" id="KW-0378">Hydrolase</keyword>
<dbReference type="AlphaFoldDB" id="G8LWG5"/>
<evidence type="ECO:0000313" key="3">
    <source>
        <dbReference type="Proteomes" id="UP000005435"/>
    </source>
</evidence>
<protein>
    <submittedName>
        <fullName evidence="2">G:T/U mismatch-specific DNA glycosylase</fullName>
        <ecNumber evidence="2">3.2.2.-</ecNumber>
    </submittedName>
</protein>
<proteinExistence type="predicted"/>
<dbReference type="RefSeq" id="WP_014254211.1">
    <property type="nucleotide sequence ID" value="NC_016627.1"/>
</dbReference>
<reference evidence="2 3" key="2">
    <citation type="journal article" date="2012" name="Stand. Genomic Sci.">
        <title>Complete Genome Sequence of Clostridium clariflavum DSM 19732.</title>
        <authorList>
            <person name="Izquierdo J.A."/>
            <person name="Goodwin L."/>
            <person name="Davenport K.W."/>
            <person name="Teshima H."/>
            <person name="Bruce D."/>
            <person name="Detter C."/>
            <person name="Tapia R."/>
            <person name="Han S."/>
            <person name="Land M."/>
            <person name="Hauser L."/>
            <person name="Jeffries C.D."/>
            <person name="Han J."/>
            <person name="Pitluck S."/>
            <person name="Nolan M."/>
            <person name="Chen A."/>
            <person name="Huntemann M."/>
            <person name="Mavromatis K."/>
            <person name="Mikhailova N."/>
            <person name="Liolios K."/>
            <person name="Woyke T."/>
            <person name="Lynd L.R."/>
        </authorList>
    </citation>
    <scope>NUCLEOTIDE SEQUENCE [LARGE SCALE GENOMIC DNA]</scope>
    <source>
        <strain evidence="3">DSM 19732 / NBRC 101661 / EBR45</strain>
    </source>
</reference>
<reference evidence="3" key="1">
    <citation type="submission" date="2011-12" db="EMBL/GenBank/DDBJ databases">
        <title>Complete sequence of Clostridium clariflavum DSM 19732.</title>
        <authorList>
            <consortium name="US DOE Joint Genome Institute"/>
            <person name="Lucas S."/>
            <person name="Han J."/>
            <person name="Lapidus A."/>
            <person name="Cheng J.-F."/>
            <person name="Goodwin L."/>
            <person name="Pitluck S."/>
            <person name="Peters L."/>
            <person name="Teshima H."/>
            <person name="Detter J.C."/>
            <person name="Han C."/>
            <person name="Tapia R."/>
            <person name="Land M."/>
            <person name="Hauser L."/>
            <person name="Kyrpides N."/>
            <person name="Ivanova N."/>
            <person name="Pagani I."/>
            <person name="Kitzmiller T."/>
            <person name="Lynd L."/>
            <person name="Izquierdo J."/>
            <person name="Woyke T."/>
        </authorList>
    </citation>
    <scope>NUCLEOTIDE SEQUENCE [LARGE SCALE GENOMIC DNA]</scope>
    <source>
        <strain evidence="3">DSM 19732 / NBRC 101661 / EBR45</strain>
    </source>
</reference>
<keyword evidence="2" id="KW-0326">Glycosidase</keyword>
<dbReference type="SUPFAM" id="SSF52141">
    <property type="entry name" value="Uracil-DNA glycosylase-like"/>
    <property type="match status" value="1"/>
</dbReference>
<dbReference type="CDD" id="cd10032">
    <property type="entry name" value="UDG-F6_HDG"/>
    <property type="match status" value="1"/>
</dbReference>
<evidence type="ECO:0000259" key="1">
    <source>
        <dbReference type="Pfam" id="PF03167"/>
    </source>
</evidence>
<accession>G8LWG5</accession>
<organism evidence="2 3">
    <name type="scientific">Acetivibrio clariflavus (strain DSM 19732 / NBRC 101661 / EBR45)</name>
    <name type="common">Clostridium clariflavum</name>
    <dbReference type="NCBI Taxonomy" id="720554"/>
    <lineage>
        <taxon>Bacteria</taxon>
        <taxon>Bacillati</taxon>
        <taxon>Bacillota</taxon>
        <taxon>Clostridia</taxon>
        <taxon>Eubacteriales</taxon>
        <taxon>Oscillospiraceae</taxon>
        <taxon>Acetivibrio</taxon>
    </lineage>
</organism>
<dbReference type="STRING" id="720554.Clocl_0913"/>
<dbReference type="OrthoDB" id="9799921at2"/>
<dbReference type="GO" id="GO:0016798">
    <property type="term" value="F:hydrolase activity, acting on glycosyl bonds"/>
    <property type="evidence" value="ECO:0007669"/>
    <property type="project" value="UniProtKB-KW"/>
</dbReference>
<dbReference type="EC" id="3.2.2.-" evidence="2"/>
<dbReference type="eggNOG" id="COG3663">
    <property type="taxonomic scope" value="Bacteria"/>
</dbReference>
<name>G8LWG5_ACECE</name>
<dbReference type="Pfam" id="PF03167">
    <property type="entry name" value="UDG"/>
    <property type="match status" value="1"/>
</dbReference>
<keyword evidence="3" id="KW-1185">Reference proteome</keyword>
<gene>
    <name evidence="2" type="ordered locus">Clocl_0913</name>
</gene>
<dbReference type="InterPro" id="IPR036895">
    <property type="entry name" value="Uracil-DNA_glycosylase-like_sf"/>
</dbReference>